<dbReference type="GO" id="GO:0016779">
    <property type="term" value="F:nucleotidyltransferase activity"/>
    <property type="evidence" value="ECO:0007669"/>
    <property type="project" value="TreeGrafter"/>
</dbReference>
<dbReference type="InterPro" id="IPR001763">
    <property type="entry name" value="Rhodanese-like_dom"/>
</dbReference>
<dbReference type="PANTHER" id="PTHR10953:SF102">
    <property type="entry name" value="ADENYLYLTRANSFERASE AND SULFURTRANSFERASE MOCS3"/>
    <property type="match status" value="1"/>
</dbReference>
<dbReference type="PROSITE" id="PS50206">
    <property type="entry name" value="RHODANESE_3"/>
    <property type="match status" value="1"/>
</dbReference>
<dbReference type="InterPro" id="IPR000594">
    <property type="entry name" value="ThiF_NAD_FAD-bd"/>
</dbReference>
<dbReference type="InterPro" id="IPR045886">
    <property type="entry name" value="ThiF/MoeB/HesA"/>
</dbReference>
<dbReference type="GO" id="GO:0005829">
    <property type="term" value="C:cytosol"/>
    <property type="evidence" value="ECO:0007669"/>
    <property type="project" value="TreeGrafter"/>
</dbReference>
<dbReference type="EMBL" id="WVHT01000001">
    <property type="protein sequence ID" value="MXV49751.1"/>
    <property type="molecule type" value="Genomic_DNA"/>
</dbReference>
<gene>
    <name evidence="2" type="ORF">GS399_02120</name>
</gene>
<dbReference type="Gene3D" id="3.40.50.720">
    <property type="entry name" value="NAD(P)-binding Rossmann-like Domain"/>
    <property type="match status" value="1"/>
</dbReference>
<dbReference type="Proteomes" id="UP000466586">
    <property type="component" value="Unassembled WGS sequence"/>
</dbReference>
<dbReference type="CDD" id="cd00757">
    <property type="entry name" value="ThiF_MoeB_HesA_family"/>
    <property type="match status" value="1"/>
</dbReference>
<dbReference type="Gene3D" id="3.40.250.10">
    <property type="entry name" value="Rhodanese-like domain"/>
    <property type="match status" value="1"/>
</dbReference>
<proteinExistence type="predicted"/>
<dbReference type="SUPFAM" id="SSF69572">
    <property type="entry name" value="Activating enzymes of the ubiquitin-like proteins"/>
    <property type="match status" value="1"/>
</dbReference>
<feature type="domain" description="Rhodanese" evidence="1">
    <location>
        <begin position="268"/>
        <end position="349"/>
    </location>
</feature>
<protein>
    <recommendedName>
        <fullName evidence="1">Rhodanese domain-containing protein</fullName>
    </recommendedName>
</protein>
<evidence type="ECO:0000313" key="2">
    <source>
        <dbReference type="EMBL" id="MXV49751.1"/>
    </source>
</evidence>
<dbReference type="CDD" id="cd00158">
    <property type="entry name" value="RHOD"/>
    <property type="match status" value="1"/>
</dbReference>
<dbReference type="InterPro" id="IPR035985">
    <property type="entry name" value="Ubiquitin-activating_enz"/>
</dbReference>
<evidence type="ECO:0000259" key="1">
    <source>
        <dbReference type="PROSITE" id="PS50206"/>
    </source>
</evidence>
<dbReference type="GO" id="GO:0004792">
    <property type="term" value="F:thiosulfate-cyanide sulfurtransferase activity"/>
    <property type="evidence" value="ECO:0007669"/>
    <property type="project" value="TreeGrafter"/>
</dbReference>
<organism evidence="2 3">
    <name type="scientific">Hufsiella arboris</name>
    <dbReference type="NCBI Taxonomy" id="2695275"/>
    <lineage>
        <taxon>Bacteria</taxon>
        <taxon>Pseudomonadati</taxon>
        <taxon>Bacteroidota</taxon>
        <taxon>Sphingobacteriia</taxon>
        <taxon>Sphingobacteriales</taxon>
        <taxon>Sphingobacteriaceae</taxon>
        <taxon>Hufsiella</taxon>
    </lineage>
</organism>
<dbReference type="InterPro" id="IPR036873">
    <property type="entry name" value="Rhodanese-like_dom_sf"/>
</dbReference>
<evidence type="ECO:0000313" key="3">
    <source>
        <dbReference type="Proteomes" id="UP000466586"/>
    </source>
</evidence>
<sequence length="351" mass="38905">MDFNSREYYSSHSKLSFIGYHGQQKLKDAKVLVIGAGGLGCPCLLNLTTSGIGTIGIADFDIVSISNLHRQTLFTINDSGRLKTGAAIERLKSHNPETLFVNHSIIVGQDNVLDLIDPYDIVVDCTDNFLARYLINDACVYMDKPLVYGAIHQAEGHLTVFNYENSGTLRCLFPEPEHGAIQSCADIGAYNVTTALIGTMMANETLKIALENPNVLSGTLLTLDSLDGTFTKINYKKNNESLTESIKRFSENPALFVLSNEAFTSKLKNTSYQLIDVRTETEHDTFNLGGTNIPFDDLISGKVLDFDPKATAIFYCQQGFRSYEAVKFLRKLGFNKTFCLRGSMSNWINII</sequence>
<name>A0A7K1Y5S0_9SPHI</name>
<reference evidence="2 3" key="1">
    <citation type="submission" date="2019-11" db="EMBL/GenBank/DDBJ databases">
        <title>Pedobacter sp. HMF7647 Genome sequencing and assembly.</title>
        <authorList>
            <person name="Kang H."/>
            <person name="Kim H."/>
            <person name="Joh K."/>
        </authorList>
    </citation>
    <scope>NUCLEOTIDE SEQUENCE [LARGE SCALE GENOMIC DNA]</scope>
    <source>
        <strain evidence="2 3">HMF7647</strain>
    </source>
</reference>
<keyword evidence="3" id="KW-1185">Reference proteome</keyword>
<dbReference type="RefSeq" id="WP_160842920.1">
    <property type="nucleotide sequence ID" value="NZ_WVHT01000001.1"/>
</dbReference>
<dbReference type="Pfam" id="PF00899">
    <property type="entry name" value="ThiF"/>
    <property type="match status" value="1"/>
</dbReference>
<dbReference type="GO" id="GO:0008641">
    <property type="term" value="F:ubiquitin-like modifier activating enzyme activity"/>
    <property type="evidence" value="ECO:0007669"/>
    <property type="project" value="InterPro"/>
</dbReference>
<dbReference type="Pfam" id="PF00581">
    <property type="entry name" value="Rhodanese"/>
    <property type="match status" value="1"/>
</dbReference>
<comment type="caution">
    <text evidence="2">The sequence shown here is derived from an EMBL/GenBank/DDBJ whole genome shotgun (WGS) entry which is preliminary data.</text>
</comment>
<dbReference type="GO" id="GO:0008146">
    <property type="term" value="F:sulfotransferase activity"/>
    <property type="evidence" value="ECO:0007669"/>
    <property type="project" value="TreeGrafter"/>
</dbReference>
<dbReference type="PANTHER" id="PTHR10953">
    <property type="entry name" value="UBIQUITIN-ACTIVATING ENZYME E1"/>
    <property type="match status" value="1"/>
</dbReference>
<dbReference type="AlphaFoldDB" id="A0A7K1Y5S0"/>
<accession>A0A7K1Y5S0</accession>